<dbReference type="Proteomes" id="UP000270343">
    <property type="component" value="Unassembled WGS sequence"/>
</dbReference>
<reference evidence="2 3" key="1">
    <citation type="journal article" date="2015" name="Antonie Van Leeuwenhoek">
        <title>Streptomyces klenkii sp. nov., isolated from deep marine sediment.</title>
        <authorList>
            <person name="Veyisoglu A."/>
            <person name="Sahin N."/>
        </authorList>
    </citation>
    <scope>NUCLEOTIDE SEQUENCE [LARGE SCALE GENOMIC DNA]</scope>
    <source>
        <strain evidence="2 3">KCTC 29202</strain>
    </source>
</reference>
<organism evidence="2 3">
    <name type="scientific">Streptomyces klenkii</name>
    <dbReference type="NCBI Taxonomy" id="1420899"/>
    <lineage>
        <taxon>Bacteria</taxon>
        <taxon>Bacillati</taxon>
        <taxon>Actinomycetota</taxon>
        <taxon>Actinomycetes</taxon>
        <taxon>Kitasatosporales</taxon>
        <taxon>Streptomycetaceae</taxon>
        <taxon>Streptomyces</taxon>
    </lineage>
</organism>
<evidence type="ECO:0000256" key="1">
    <source>
        <dbReference type="SAM" id="Phobius"/>
    </source>
</evidence>
<proteinExistence type="predicted"/>
<keyword evidence="3" id="KW-1185">Reference proteome</keyword>
<keyword evidence="1" id="KW-1133">Transmembrane helix</keyword>
<gene>
    <name evidence="2" type="ORF">D7231_35430</name>
</gene>
<comment type="caution">
    <text evidence="2">The sequence shown here is derived from an EMBL/GenBank/DDBJ whole genome shotgun (WGS) entry which is preliminary data.</text>
</comment>
<name>A0A3A9ZXR5_9ACTN</name>
<evidence type="ECO:0008006" key="4">
    <source>
        <dbReference type="Google" id="ProtNLM"/>
    </source>
</evidence>
<keyword evidence="1" id="KW-0812">Transmembrane</keyword>
<dbReference type="EMBL" id="RBAM01000160">
    <property type="protein sequence ID" value="RKN51977.1"/>
    <property type="molecule type" value="Genomic_DNA"/>
</dbReference>
<dbReference type="RefSeq" id="WP_120760499.1">
    <property type="nucleotide sequence ID" value="NZ_RBAM01000160.1"/>
</dbReference>
<feature type="transmembrane region" description="Helical" evidence="1">
    <location>
        <begin position="27"/>
        <end position="49"/>
    </location>
</feature>
<sequence>MSRLLSNWTHRIASRYRNRLDDRGAGFVEYAGLLLLVAAIVATVIAANIDNQIADGIGGIVNDVLNAGG</sequence>
<keyword evidence="1" id="KW-0472">Membrane</keyword>
<evidence type="ECO:0000313" key="2">
    <source>
        <dbReference type="EMBL" id="RKN51977.1"/>
    </source>
</evidence>
<protein>
    <recommendedName>
        <fullName evidence="4">Flp family type IVb pilin</fullName>
    </recommendedName>
</protein>
<accession>A0A3A9ZXR5</accession>
<evidence type="ECO:0000313" key="3">
    <source>
        <dbReference type="Proteomes" id="UP000270343"/>
    </source>
</evidence>
<dbReference type="AlphaFoldDB" id="A0A3A9ZXR5"/>